<dbReference type="Pfam" id="PF21040">
    <property type="entry name" value="CEP104-like_TOG"/>
    <property type="match status" value="1"/>
</dbReference>
<feature type="compositionally biased region" description="Low complexity" evidence="1">
    <location>
        <begin position="98"/>
        <end position="121"/>
    </location>
</feature>
<organism evidence="2 3">
    <name type="scientific">Tetrabaena socialis</name>
    <dbReference type="NCBI Taxonomy" id="47790"/>
    <lineage>
        <taxon>Eukaryota</taxon>
        <taxon>Viridiplantae</taxon>
        <taxon>Chlorophyta</taxon>
        <taxon>core chlorophytes</taxon>
        <taxon>Chlorophyceae</taxon>
        <taxon>CS clade</taxon>
        <taxon>Chlamydomonadales</taxon>
        <taxon>Tetrabaenaceae</taxon>
        <taxon>Tetrabaena</taxon>
    </lineage>
</organism>
<comment type="caution">
    <text evidence="2">The sequence shown here is derived from an EMBL/GenBank/DDBJ whole genome shotgun (WGS) entry which is preliminary data.</text>
</comment>
<evidence type="ECO:0000313" key="2">
    <source>
        <dbReference type="EMBL" id="PNH04125.1"/>
    </source>
</evidence>
<evidence type="ECO:0000313" key="3">
    <source>
        <dbReference type="Proteomes" id="UP000236333"/>
    </source>
</evidence>
<reference evidence="2 3" key="1">
    <citation type="journal article" date="2017" name="Mol. Biol. Evol.">
        <title>The 4-celled Tetrabaena socialis nuclear genome reveals the essential components for genetic control of cell number at the origin of multicellularity in the volvocine lineage.</title>
        <authorList>
            <person name="Featherston J."/>
            <person name="Arakaki Y."/>
            <person name="Hanschen E.R."/>
            <person name="Ferris P.J."/>
            <person name="Michod R.E."/>
            <person name="Olson B.J.S.C."/>
            <person name="Nozaki H."/>
            <person name="Durand P.M."/>
        </authorList>
    </citation>
    <scope>NUCLEOTIDE SEQUENCE [LARGE SCALE GENOMIC DNA]</scope>
    <source>
        <strain evidence="2 3">NIES-571</strain>
    </source>
</reference>
<accession>A0A2J7ZV28</accession>
<proteinExistence type="predicted"/>
<feature type="compositionally biased region" description="Low complexity" evidence="1">
    <location>
        <begin position="60"/>
        <end position="82"/>
    </location>
</feature>
<feature type="region of interest" description="Disordered" evidence="1">
    <location>
        <begin position="1"/>
        <end position="141"/>
    </location>
</feature>
<protein>
    <submittedName>
        <fullName evidence="2">Uncharacterized protein</fullName>
    </submittedName>
</protein>
<name>A0A2J7ZV28_9CHLO</name>
<dbReference type="OrthoDB" id="533941at2759"/>
<gene>
    <name evidence="2" type="ORF">TSOC_009751</name>
</gene>
<dbReference type="AlphaFoldDB" id="A0A2J7ZV28"/>
<dbReference type="Proteomes" id="UP000236333">
    <property type="component" value="Unassembled WGS sequence"/>
</dbReference>
<evidence type="ECO:0000256" key="1">
    <source>
        <dbReference type="SAM" id="MobiDB-lite"/>
    </source>
</evidence>
<sequence>MGSLFSKDKKAKAGAGKGEPTKPGSAPSRLEGLDGTTPPPTAAKRALTPDITSRAIDTRVSPVAISAADASPSPASTTSPVEPQKPTIVVPGSLAARAQEPASSSAPDAQPQAADADSGAFSPGGGGGDLTPTRRAPKKTDYVGAQTDGTKLAADLPAAVQVQVPEEASPWLAVLGENTVRSLYSPDWKTREHALQAVMRSIGNVRWNAERAPEDVWTTITQLLDKSLK</sequence>
<dbReference type="EMBL" id="PGGS01000421">
    <property type="protein sequence ID" value="PNH04125.1"/>
    <property type="molecule type" value="Genomic_DNA"/>
</dbReference>
<keyword evidence="3" id="KW-1185">Reference proteome</keyword>